<dbReference type="Proteomes" id="UP001234853">
    <property type="component" value="Segment"/>
</dbReference>
<keyword evidence="3" id="KW-1185">Reference proteome</keyword>
<feature type="compositionally biased region" description="Basic residues" evidence="1">
    <location>
        <begin position="1"/>
        <end position="10"/>
    </location>
</feature>
<feature type="region of interest" description="Disordered" evidence="1">
    <location>
        <begin position="1"/>
        <end position="26"/>
    </location>
</feature>
<protein>
    <submittedName>
        <fullName evidence="2">Uncharacterized protein</fullName>
    </submittedName>
</protein>
<name>A0AA50F3K3_9CAUD</name>
<evidence type="ECO:0000313" key="3">
    <source>
        <dbReference type="Proteomes" id="UP001234853"/>
    </source>
</evidence>
<dbReference type="EMBL" id="OR067835">
    <property type="protein sequence ID" value="WLW41039.1"/>
    <property type="molecule type" value="Genomic_DNA"/>
</dbReference>
<evidence type="ECO:0000313" key="2">
    <source>
        <dbReference type="EMBL" id="WLW41039.1"/>
    </source>
</evidence>
<accession>A0AA50F3K3</accession>
<gene>
    <name evidence="2" type="ORF">IBHPHPPA_00039</name>
</gene>
<evidence type="ECO:0000256" key="1">
    <source>
        <dbReference type="SAM" id="MobiDB-lite"/>
    </source>
</evidence>
<proteinExistence type="predicted"/>
<sequence>MSRVKGRKPPKYVQTMNYPKPVSPDEEITFPRQQRLTDKEVKALPLKSDVYVRMRDGRIVKGKLVSHSDWLVGCPVVDVDGEGVGIGYRGEIVAAAPQQEAK</sequence>
<organism evidence="2 3">
    <name type="scientific">Salmonella phage KKP 3828</name>
    <dbReference type="NCBI Taxonomy" id="3041358"/>
    <lineage>
        <taxon>Viruses</taxon>
        <taxon>Duplodnaviria</taxon>
        <taxon>Heunggongvirae</taxon>
        <taxon>Uroviricota</taxon>
        <taxon>Caudoviricetes</taxon>
        <taxon>Autographivirales</taxon>
        <taxon>Autoscriptoviridae</taxon>
        <taxon>Slopekvirinae</taxon>
        <taxon>Koutsourovirus</taxon>
        <taxon>Koutsourovirus KKP3828</taxon>
    </lineage>
</organism>
<reference evidence="2" key="1">
    <citation type="submission" date="2023-05" db="EMBL/GenBank/DDBJ databases">
        <title>Genome analysis of newly isolated bacteriophages.</title>
        <authorList>
            <person name="Wojcicki M."/>
            <person name="Swider O."/>
            <person name="Srednicka P."/>
            <person name="Shymialevich D."/>
        </authorList>
    </citation>
    <scope>NUCLEOTIDE SEQUENCE</scope>
</reference>